<evidence type="ECO:0000313" key="2">
    <source>
        <dbReference type="Proteomes" id="UP000426444"/>
    </source>
</evidence>
<sequence>MSINDNHGQPKNKDFYNGAWHLTIDNQVIEVTEEVYRAYKQPLWAENKRKEREKRCIISNGRGGTKRCMDDCSTCDNQRTRNVLSLDKFSADGFDVPDSVNIDELLEDKLLLEELYAALDELDPENRRIAELFSMGKTEREISDCIGRSQKTINNRKLKIFAYLKELLKDCE</sequence>
<dbReference type="OrthoDB" id="2043637at2"/>
<dbReference type="Proteomes" id="UP000426444">
    <property type="component" value="Chromosome"/>
</dbReference>
<organism evidence="1 2">
    <name type="scientific">Candidatus Syntrophocurvum alkaliphilum</name>
    <dbReference type="NCBI Taxonomy" id="2293317"/>
    <lineage>
        <taxon>Bacteria</taxon>
        <taxon>Bacillati</taxon>
        <taxon>Bacillota</taxon>
        <taxon>Clostridia</taxon>
        <taxon>Eubacteriales</taxon>
        <taxon>Syntrophomonadaceae</taxon>
        <taxon>Candidatus Syntrophocurvum</taxon>
    </lineage>
</organism>
<gene>
    <name evidence="1" type="ORF">SYNTR_0940</name>
</gene>
<evidence type="ECO:0008006" key="3">
    <source>
        <dbReference type="Google" id="ProtNLM"/>
    </source>
</evidence>
<keyword evidence="2" id="KW-1185">Reference proteome</keyword>
<dbReference type="InterPro" id="IPR036388">
    <property type="entry name" value="WH-like_DNA-bd_sf"/>
</dbReference>
<dbReference type="Gene3D" id="1.10.10.10">
    <property type="entry name" value="Winged helix-like DNA-binding domain superfamily/Winged helix DNA-binding domain"/>
    <property type="match status" value="1"/>
</dbReference>
<reference evidence="2" key="1">
    <citation type="journal article" date="2019" name="Microbiology">
        <title>Complete Genome Sequence of an Uncultured Bacterium of the Candidate Phylum Bipolaricaulota.</title>
        <authorList>
            <person name="Kadnikov V.V."/>
            <person name="Mardanov A.V."/>
            <person name="Beletsky A.V."/>
            <person name="Frank Y.A."/>
            <person name="Karnachuk O.V."/>
            <person name="Ravin N.V."/>
        </authorList>
    </citation>
    <scope>NUCLEOTIDE SEQUENCE [LARGE SCALE GENOMIC DNA]</scope>
</reference>
<dbReference type="SUPFAM" id="SSF88659">
    <property type="entry name" value="Sigma3 and sigma4 domains of RNA polymerase sigma factors"/>
    <property type="match status" value="1"/>
</dbReference>
<dbReference type="InterPro" id="IPR013324">
    <property type="entry name" value="RNA_pol_sigma_r3/r4-like"/>
</dbReference>
<dbReference type="RefSeq" id="WP_156203420.1">
    <property type="nucleotide sequence ID" value="NZ_CP046457.1"/>
</dbReference>
<dbReference type="EMBL" id="CP046457">
    <property type="protein sequence ID" value="QGT99533.1"/>
    <property type="molecule type" value="Genomic_DNA"/>
</dbReference>
<dbReference type="AlphaFoldDB" id="A0A6I6DGT3"/>
<protein>
    <recommendedName>
        <fullName evidence="3">Sigma-70 family RNA polymerase sigma factor</fullName>
    </recommendedName>
</protein>
<proteinExistence type="predicted"/>
<name>A0A6I6DGT3_9FIRM</name>
<accession>A0A6I6DGT3</accession>
<evidence type="ECO:0000313" key="1">
    <source>
        <dbReference type="EMBL" id="QGT99533.1"/>
    </source>
</evidence>
<dbReference type="KEGG" id="salq:SYNTR_0940"/>